<dbReference type="SUPFAM" id="SSF50331">
    <property type="entry name" value="MOP-like"/>
    <property type="match status" value="1"/>
</dbReference>
<protein>
    <recommendedName>
        <fullName evidence="2">Transport-associated OB type 2 domain-containing protein</fullName>
    </recommendedName>
</protein>
<gene>
    <name evidence="3" type="ORF">SZN_13477</name>
</gene>
<dbReference type="RefSeq" id="WP_007495173.1">
    <property type="nucleotide sequence ID" value="NZ_AGBF01000033.1"/>
</dbReference>
<dbReference type="InterPro" id="IPR013611">
    <property type="entry name" value="Transp-assoc_OB_typ2"/>
</dbReference>
<keyword evidence="4" id="KW-1185">Reference proteome</keyword>
<evidence type="ECO:0000259" key="2">
    <source>
        <dbReference type="Pfam" id="PF08402"/>
    </source>
</evidence>
<reference evidence="3 4" key="1">
    <citation type="submission" date="2011-08" db="EMBL/GenBank/DDBJ databases">
        <authorList>
            <person name="Lin Y."/>
            <person name="Hao X."/>
            <person name="Johnstone L."/>
            <person name="Miller S.J."/>
            <person name="Wei G."/>
            <person name="Rensing C."/>
        </authorList>
    </citation>
    <scope>NUCLEOTIDE SEQUENCE [LARGE SCALE GENOMIC DNA]</scope>
    <source>
        <strain evidence="3 4">K42</strain>
    </source>
</reference>
<sequence>MIRLRGVRVFRSPGGAVGLPLHTAAAPGTGVLLGPRPRDPAPGAGPGHGLAGTVSVTGVLGRSVEATVRLGGPHVSPAVPRGEAAGLRGDDPVRLSVRPENLLLFEADRPERPGRRIAQ</sequence>
<dbReference type="Pfam" id="PF08402">
    <property type="entry name" value="TOBE_2"/>
    <property type="match status" value="1"/>
</dbReference>
<comment type="caution">
    <text evidence="3">The sequence shown here is derived from an EMBL/GenBank/DDBJ whole genome shotgun (WGS) entry which is preliminary data.</text>
</comment>
<feature type="domain" description="Transport-associated OB type 2" evidence="2">
    <location>
        <begin position="45"/>
        <end position="105"/>
    </location>
</feature>
<feature type="region of interest" description="Disordered" evidence="1">
    <location>
        <begin position="30"/>
        <end position="52"/>
    </location>
</feature>
<dbReference type="InterPro" id="IPR008995">
    <property type="entry name" value="Mo/tungstate-bd_C_term_dom"/>
</dbReference>
<dbReference type="GO" id="GO:0043190">
    <property type="term" value="C:ATP-binding cassette (ABC) transporter complex"/>
    <property type="evidence" value="ECO:0007669"/>
    <property type="project" value="InterPro"/>
</dbReference>
<proteinExistence type="predicted"/>
<evidence type="ECO:0000313" key="3">
    <source>
        <dbReference type="EMBL" id="EGX59314.1"/>
    </source>
</evidence>
<feature type="region of interest" description="Disordered" evidence="1">
    <location>
        <begin position="71"/>
        <end position="92"/>
    </location>
</feature>
<dbReference type="GO" id="GO:0022857">
    <property type="term" value="F:transmembrane transporter activity"/>
    <property type="evidence" value="ECO:0007669"/>
    <property type="project" value="InterPro"/>
</dbReference>
<organism evidence="3 4">
    <name type="scientific">Streptomyces zinciresistens K42</name>
    <dbReference type="NCBI Taxonomy" id="700597"/>
    <lineage>
        <taxon>Bacteria</taxon>
        <taxon>Bacillati</taxon>
        <taxon>Actinomycetota</taxon>
        <taxon>Actinomycetes</taxon>
        <taxon>Kitasatosporales</taxon>
        <taxon>Streptomycetaceae</taxon>
        <taxon>Streptomyces</taxon>
    </lineage>
</organism>
<evidence type="ECO:0000256" key="1">
    <source>
        <dbReference type="SAM" id="MobiDB-lite"/>
    </source>
</evidence>
<evidence type="ECO:0000313" key="4">
    <source>
        <dbReference type="Proteomes" id="UP000004217"/>
    </source>
</evidence>
<dbReference type="PATRIC" id="fig|700597.3.peg.2642"/>
<dbReference type="Proteomes" id="UP000004217">
    <property type="component" value="Unassembled WGS sequence"/>
</dbReference>
<dbReference type="EMBL" id="AGBF01000033">
    <property type="protein sequence ID" value="EGX59314.1"/>
    <property type="molecule type" value="Genomic_DNA"/>
</dbReference>
<dbReference type="AlphaFoldDB" id="G2GB22"/>
<dbReference type="GO" id="GO:0005524">
    <property type="term" value="F:ATP binding"/>
    <property type="evidence" value="ECO:0007669"/>
    <property type="project" value="InterPro"/>
</dbReference>
<accession>G2GB22</accession>
<dbReference type="OrthoDB" id="9958613at2"/>
<name>G2GB22_9ACTN</name>